<evidence type="ECO:0000313" key="7">
    <source>
        <dbReference type="Proteomes" id="UP000238362"/>
    </source>
</evidence>
<dbReference type="SUPFAM" id="SSF48498">
    <property type="entry name" value="Tetracyclin repressor-like, C-terminal domain"/>
    <property type="match status" value="1"/>
</dbReference>
<reference evidence="6 7" key="1">
    <citation type="submission" date="2018-03" db="EMBL/GenBank/DDBJ databases">
        <title>Genomic Encyclopedia of Type Strains, Phase III (KMG-III): the genomes of soil and plant-associated and newly described type strains.</title>
        <authorList>
            <person name="Whitman W."/>
        </authorList>
    </citation>
    <scope>NUCLEOTIDE SEQUENCE [LARGE SCALE GENOMIC DNA]</scope>
    <source>
        <strain evidence="6 7">CGMCC 4.7125</strain>
    </source>
</reference>
<keyword evidence="1" id="KW-0805">Transcription regulation</keyword>
<evidence type="ECO:0000313" key="6">
    <source>
        <dbReference type="EMBL" id="PRX49116.1"/>
    </source>
</evidence>
<dbReference type="PRINTS" id="PR00455">
    <property type="entry name" value="HTHTETR"/>
</dbReference>
<dbReference type="SUPFAM" id="SSF46689">
    <property type="entry name" value="Homeodomain-like"/>
    <property type="match status" value="1"/>
</dbReference>
<dbReference type="GO" id="GO:0003700">
    <property type="term" value="F:DNA-binding transcription factor activity"/>
    <property type="evidence" value="ECO:0007669"/>
    <property type="project" value="TreeGrafter"/>
</dbReference>
<accession>A0A2T0LYB6</accession>
<dbReference type="InterPro" id="IPR009057">
    <property type="entry name" value="Homeodomain-like_sf"/>
</dbReference>
<keyword evidence="2 4" id="KW-0238">DNA-binding</keyword>
<dbReference type="Gene3D" id="1.10.357.10">
    <property type="entry name" value="Tetracycline Repressor, domain 2"/>
    <property type="match status" value="1"/>
</dbReference>
<dbReference type="InterPro" id="IPR036271">
    <property type="entry name" value="Tet_transcr_reg_TetR-rel_C_sf"/>
</dbReference>
<dbReference type="InterPro" id="IPR001647">
    <property type="entry name" value="HTH_TetR"/>
</dbReference>
<evidence type="ECO:0000256" key="3">
    <source>
        <dbReference type="ARBA" id="ARBA00023163"/>
    </source>
</evidence>
<dbReference type="InterPro" id="IPR050109">
    <property type="entry name" value="HTH-type_TetR-like_transc_reg"/>
</dbReference>
<keyword evidence="3" id="KW-0804">Transcription</keyword>
<comment type="caution">
    <text evidence="6">The sequence shown here is derived from an EMBL/GenBank/DDBJ whole genome shotgun (WGS) entry which is preliminary data.</text>
</comment>
<name>A0A2T0LYB6_9PSEU</name>
<proteinExistence type="predicted"/>
<dbReference type="RefSeq" id="WP_106177832.1">
    <property type="nucleotide sequence ID" value="NZ_PVNH01000003.1"/>
</dbReference>
<dbReference type="EMBL" id="PVNH01000003">
    <property type="protein sequence ID" value="PRX49116.1"/>
    <property type="molecule type" value="Genomic_DNA"/>
</dbReference>
<dbReference type="PANTHER" id="PTHR30055:SF234">
    <property type="entry name" value="HTH-TYPE TRANSCRIPTIONAL REGULATOR BETI"/>
    <property type="match status" value="1"/>
</dbReference>
<feature type="domain" description="HTH tetR-type" evidence="5">
    <location>
        <begin position="2"/>
        <end position="62"/>
    </location>
</feature>
<dbReference type="GO" id="GO:0000976">
    <property type="term" value="F:transcription cis-regulatory region binding"/>
    <property type="evidence" value="ECO:0007669"/>
    <property type="project" value="TreeGrafter"/>
</dbReference>
<dbReference type="Pfam" id="PF00440">
    <property type="entry name" value="TetR_N"/>
    <property type="match status" value="1"/>
</dbReference>
<sequence>MSDRADRILDATADLFVRFGAGKTTVDDIARAAGVSKGSVYLEFAGKRELAEALVEREFRAYLTAVNTTVDSDPEGGRLSRVYRHALDELLARPLMRALYTRDADVLGTMLLRHGPARYAPRVLLGRRFVERLQRAGLVRADLDPDTLSEAMAVLSAGLILAPPVLGRDQGASPEAIELLTTMLTDLAEPPDGSGDITAGKRAFADLCRELGEQLSG</sequence>
<dbReference type="Proteomes" id="UP000238362">
    <property type="component" value="Unassembled WGS sequence"/>
</dbReference>
<evidence type="ECO:0000256" key="4">
    <source>
        <dbReference type="PROSITE-ProRule" id="PRU00335"/>
    </source>
</evidence>
<organism evidence="6 7">
    <name type="scientific">Prauserella shujinwangii</name>
    <dbReference type="NCBI Taxonomy" id="1453103"/>
    <lineage>
        <taxon>Bacteria</taxon>
        <taxon>Bacillati</taxon>
        <taxon>Actinomycetota</taxon>
        <taxon>Actinomycetes</taxon>
        <taxon>Pseudonocardiales</taxon>
        <taxon>Pseudonocardiaceae</taxon>
        <taxon>Prauserella</taxon>
    </lineage>
</organism>
<feature type="DNA-binding region" description="H-T-H motif" evidence="4">
    <location>
        <begin position="25"/>
        <end position="44"/>
    </location>
</feature>
<gene>
    <name evidence="6" type="ORF">B0I33_103149</name>
</gene>
<evidence type="ECO:0000256" key="2">
    <source>
        <dbReference type="ARBA" id="ARBA00023125"/>
    </source>
</evidence>
<protein>
    <submittedName>
        <fullName evidence="6">TetR family transcriptional regulator</fullName>
    </submittedName>
</protein>
<dbReference type="OrthoDB" id="3682047at2"/>
<dbReference type="AlphaFoldDB" id="A0A2T0LYB6"/>
<dbReference type="PROSITE" id="PS50977">
    <property type="entry name" value="HTH_TETR_2"/>
    <property type="match status" value="1"/>
</dbReference>
<dbReference type="PANTHER" id="PTHR30055">
    <property type="entry name" value="HTH-TYPE TRANSCRIPTIONAL REGULATOR RUTR"/>
    <property type="match status" value="1"/>
</dbReference>
<keyword evidence="7" id="KW-1185">Reference proteome</keyword>
<evidence type="ECO:0000256" key="1">
    <source>
        <dbReference type="ARBA" id="ARBA00023015"/>
    </source>
</evidence>
<evidence type="ECO:0000259" key="5">
    <source>
        <dbReference type="PROSITE" id="PS50977"/>
    </source>
</evidence>